<feature type="transmembrane region" description="Helical" evidence="6">
    <location>
        <begin position="12"/>
        <end position="30"/>
    </location>
</feature>
<keyword evidence="4 6" id="KW-1133">Transmembrane helix</keyword>
<name>S9W1N6_9TRYP</name>
<feature type="transmembrane region" description="Helical" evidence="6">
    <location>
        <begin position="138"/>
        <end position="154"/>
    </location>
</feature>
<dbReference type="AlphaFoldDB" id="S9W1N6"/>
<evidence type="ECO:0000256" key="1">
    <source>
        <dbReference type="ARBA" id="ARBA00004141"/>
    </source>
</evidence>
<dbReference type="InterPro" id="IPR024989">
    <property type="entry name" value="MFS_assoc_dom"/>
</dbReference>
<keyword evidence="9" id="KW-1185">Reference proteome</keyword>
<comment type="similarity">
    <text evidence="2">Belongs to the major facilitator superfamily. MFSD6 family.</text>
</comment>
<dbReference type="InterPro" id="IPR036259">
    <property type="entry name" value="MFS_trans_sf"/>
</dbReference>
<dbReference type="Proteomes" id="UP000015354">
    <property type="component" value="Unassembled WGS sequence"/>
</dbReference>
<dbReference type="PANTHER" id="PTHR16172:SF41">
    <property type="entry name" value="MAJOR FACILITATOR SUPERFAMILY DOMAIN-CONTAINING PROTEIN 6-LIKE"/>
    <property type="match status" value="1"/>
</dbReference>
<keyword evidence="5 6" id="KW-0472">Membrane</keyword>
<dbReference type="GO" id="GO:0016020">
    <property type="term" value="C:membrane"/>
    <property type="evidence" value="ECO:0007669"/>
    <property type="project" value="UniProtKB-SubCell"/>
</dbReference>
<evidence type="ECO:0000313" key="8">
    <source>
        <dbReference type="EMBL" id="EPY29685.1"/>
    </source>
</evidence>
<gene>
    <name evidence="8" type="ORF">STCU_04339</name>
</gene>
<feature type="transmembrane region" description="Helical" evidence="6">
    <location>
        <begin position="240"/>
        <end position="260"/>
    </location>
</feature>
<dbReference type="EMBL" id="ATMH01004339">
    <property type="protein sequence ID" value="EPY29685.1"/>
    <property type="molecule type" value="Genomic_DNA"/>
</dbReference>
<feature type="transmembrane region" description="Helical" evidence="6">
    <location>
        <begin position="208"/>
        <end position="228"/>
    </location>
</feature>
<evidence type="ECO:0000256" key="2">
    <source>
        <dbReference type="ARBA" id="ARBA00005241"/>
    </source>
</evidence>
<evidence type="ECO:0000313" key="9">
    <source>
        <dbReference type="Proteomes" id="UP000015354"/>
    </source>
</evidence>
<evidence type="ECO:0000256" key="4">
    <source>
        <dbReference type="ARBA" id="ARBA00022989"/>
    </source>
</evidence>
<reference evidence="8 9" key="1">
    <citation type="journal article" date="2013" name="PLoS ONE">
        <title>Predicting the Proteins of Angomonas deanei, Strigomonas culicis and Their Respective Endosymbionts Reveals New Aspects of the Trypanosomatidae Family.</title>
        <authorList>
            <person name="Motta M.C."/>
            <person name="Martins A.C."/>
            <person name="de Souza S.S."/>
            <person name="Catta-Preta C.M."/>
            <person name="Silva R."/>
            <person name="Klein C.C."/>
            <person name="de Almeida L.G."/>
            <person name="de Lima Cunha O."/>
            <person name="Ciapina L.P."/>
            <person name="Brocchi M."/>
            <person name="Colabardini A.C."/>
            <person name="de Araujo Lima B."/>
            <person name="Machado C.R."/>
            <person name="de Almeida Soares C.M."/>
            <person name="Probst C.M."/>
            <person name="de Menezes C.B."/>
            <person name="Thompson C.E."/>
            <person name="Bartholomeu D.C."/>
            <person name="Gradia D.F."/>
            <person name="Pavoni D.P."/>
            <person name="Grisard E.C."/>
            <person name="Fantinatti-Garboggini F."/>
            <person name="Marchini F.K."/>
            <person name="Rodrigues-Luiz G.F."/>
            <person name="Wagner G."/>
            <person name="Goldman G.H."/>
            <person name="Fietto J.L."/>
            <person name="Elias M.C."/>
            <person name="Goldman M.H."/>
            <person name="Sagot M.F."/>
            <person name="Pereira M."/>
            <person name="Stoco P.H."/>
            <person name="de Mendonca-Neto R.P."/>
            <person name="Teixeira S.M."/>
            <person name="Maciel T.E."/>
            <person name="de Oliveira Mendes T.A."/>
            <person name="Urmenyi T.P."/>
            <person name="de Souza W."/>
            <person name="Schenkman S."/>
            <person name="de Vasconcelos A.T."/>
        </authorList>
    </citation>
    <scope>NUCLEOTIDE SEQUENCE [LARGE SCALE GENOMIC DNA]</scope>
</reference>
<comment type="subcellular location">
    <subcellularLocation>
        <location evidence="1">Membrane</location>
        <topology evidence="1">Multi-pass membrane protein</topology>
    </subcellularLocation>
</comment>
<feature type="domain" description="Major facilitator superfamily (MFS) profile" evidence="7">
    <location>
        <begin position="206"/>
        <end position="414"/>
    </location>
</feature>
<feature type="transmembrane region" description="Helical" evidence="6">
    <location>
        <begin position="42"/>
        <end position="61"/>
    </location>
</feature>
<evidence type="ECO:0000256" key="5">
    <source>
        <dbReference type="ARBA" id="ARBA00023136"/>
    </source>
</evidence>
<sequence>MAEGRNNLISRVGYFFVYGGLSACKPYYILLLKDKGFSERTAGYMLVLLPLSSLVALSPLALAADRFHCAREIMFCGGALTCLSFIVLIFLSNPSTALVTFLLFFHFLGICPLFPFFDNRVLSTLTEDRRKEWGSLRCFGSFGWGLCSALSYTLKGLWGWWVSALFLVVGLAIAMGAYVRIEPRSTAPPTKRNFIEVLQYVSHHRRTVAFLLTACLSGFGYTLISSFLPAFLQSIEASSFLQGLAVTMTVVAEIPIFHYAGFIHNRLTDRQLLAISLLGWSFRALCYAVLYNPWLVLLIEPLHGVSFGCMWLAGIHFVNGSFPANLSHSAIGFLGAAVFGVGPVVGNALGGEMYGSWTPRWMYARMALVIALASVAFYIVDRKLEASELAEAHEIVIEGDELSNRTVSKQSGED</sequence>
<accession>S9W1N6</accession>
<feature type="transmembrane region" description="Helical" evidence="6">
    <location>
        <begin position="330"/>
        <end position="349"/>
    </location>
</feature>
<feature type="transmembrane region" description="Helical" evidence="6">
    <location>
        <begin position="160"/>
        <end position="181"/>
    </location>
</feature>
<protein>
    <submittedName>
        <fullName evidence="8">MFS transporter, PPP family, 3-phenylpropionic acid transporter</fullName>
    </submittedName>
</protein>
<dbReference type="PROSITE" id="PS51257">
    <property type="entry name" value="PROKAR_LIPOPROTEIN"/>
    <property type="match status" value="1"/>
</dbReference>
<dbReference type="InterPro" id="IPR051717">
    <property type="entry name" value="MFS_MFSD6"/>
</dbReference>
<feature type="transmembrane region" description="Helical" evidence="6">
    <location>
        <begin position="97"/>
        <end position="117"/>
    </location>
</feature>
<keyword evidence="3 6" id="KW-0812">Transmembrane</keyword>
<organism evidence="8 9">
    <name type="scientific">Strigomonas culicis</name>
    <dbReference type="NCBI Taxonomy" id="28005"/>
    <lineage>
        <taxon>Eukaryota</taxon>
        <taxon>Discoba</taxon>
        <taxon>Euglenozoa</taxon>
        <taxon>Kinetoplastea</taxon>
        <taxon>Metakinetoplastina</taxon>
        <taxon>Trypanosomatida</taxon>
        <taxon>Trypanosomatidae</taxon>
        <taxon>Strigomonadinae</taxon>
        <taxon>Strigomonas</taxon>
    </lineage>
</organism>
<comment type="caution">
    <text evidence="8">The sequence shown here is derived from an EMBL/GenBank/DDBJ whole genome shotgun (WGS) entry which is preliminary data.</text>
</comment>
<feature type="transmembrane region" description="Helical" evidence="6">
    <location>
        <begin position="361"/>
        <end position="380"/>
    </location>
</feature>
<dbReference type="SUPFAM" id="SSF103473">
    <property type="entry name" value="MFS general substrate transporter"/>
    <property type="match status" value="1"/>
</dbReference>
<proteinExistence type="inferred from homology"/>
<evidence type="ECO:0000256" key="3">
    <source>
        <dbReference type="ARBA" id="ARBA00022692"/>
    </source>
</evidence>
<dbReference type="InterPro" id="IPR020846">
    <property type="entry name" value="MFS_dom"/>
</dbReference>
<dbReference type="Pfam" id="PF12832">
    <property type="entry name" value="MFS_1_like"/>
    <property type="match status" value="1"/>
</dbReference>
<dbReference type="PROSITE" id="PS50850">
    <property type="entry name" value="MFS"/>
    <property type="match status" value="1"/>
</dbReference>
<dbReference type="Gene3D" id="1.20.1250.20">
    <property type="entry name" value="MFS general substrate transporter like domains"/>
    <property type="match status" value="2"/>
</dbReference>
<evidence type="ECO:0000256" key="6">
    <source>
        <dbReference type="SAM" id="Phobius"/>
    </source>
</evidence>
<dbReference type="PANTHER" id="PTHR16172">
    <property type="entry name" value="MAJOR FACILITATOR SUPERFAMILY DOMAIN-CONTAINING PROTEIN 6-LIKE"/>
    <property type="match status" value="1"/>
</dbReference>
<feature type="transmembrane region" description="Helical" evidence="6">
    <location>
        <begin position="296"/>
        <end position="318"/>
    </location>
</feature>
<dbReference type="GO" id="GO:0022857">
    <property type="term" value="F:transmembrane transporter activity"/>
    <property type="evidence" value="ECO:0007669"/>
    <property type="project" value="InterPro"/>
</dbReference>
<feature type="transmembrane region" description="Helical" evidence="6">
    <location>
        <begin position="73"/>
        <end position="91"/>
    </location>
</feature>
<dbReference type="OrthoDB" id="515887at2759"/>
<evidence type="ECO:0000259" key="7">
    <source>
        <dbReference type="PROSITE" id="PS50850"/>
    </source>
</evidence>